<organism evidence="1 2">
    <name type="scientific">Zosterops borbonicus</name>
    <dbReference type="NCBI Taxonomy" id="364589"/>
    <lineage>
        <taxon>Eukaryota</taxon>
        <taxon>Metazoa</taxon>
        <taxon>Chordata</taxon>
        <taxon>Craniata</taxon>
        <taxon>Vertebrata</taxon>
        <taxon>Euteleostomi</taxon>
        <taxon>Archelosauria</taxon>
        <taxon>Archosauria</taxon>
        <taxon>Dinosauria</taxon>
        <taxon>Saurischia</taxon>
        <taxon>Theropoda</taxon>
        <taxon>Coelurosauria</taxon>
        <taxon>Aves</taxon>
        <taxon>Neognathae</taxon>
        <taxon>Neoaves</taxon>
        <taxon>Telluraves</taxon>
        <taxon>Australaves</taxon>
        <taxon>Passeriformes</taxon>
        <taxon>Sylvioidea</taxon>
        <taxon>Zosteropidae</taxon>
        <taxon>Zosterops</taxon>
    </lineage>
</organism>
<gene>
    <name evidence="1" type="ORF">HGM15179_000876</name>
</gene>
<dbReference type="AlphaFoldDB" id="A0A8K1GVM3"/>
<dbReference type="Proteomes" id="UP000796761">
    <property type="component" value="Unassembled WGS sequence"/>
</dbReference>
<keyword evidence="2" id="KW-1185">Reference proteome</keyword>
<sequence>MPGSEEEEGDIRKSNFIPKVTASATSSNRLHNLTHANLFFPRRRKGADQMMLTLSEATACSSHVIMRQDKSFVFTRQPKALRREYAPILYVAIKTALPIAAKPLTIRLRPDDPFPRDSYTL</sequence>
<protein>
    <submittedName>
        <fullName evidence="1">Uncharacterized protein</fullName>
    </submittedName>
</protein>
<name>A0A8K1GVM3_9PASS</name>
<accession>A0A8K1GVM3</accession>
<reference evidence="1" key="1">
    <citation type="submission" date="2019-04" db="EMBL/GenBank/DDBJ databases">
        <title>Genome assembly of Zosterops borbonicus 15179.</title>
        <authorList>
            <person name="Leroy T."/>
            <person name="Anselmetti Y."/>
            <person name="Tilak M.-K."/>
            <person name="Nabholz B."/>
        </authorList>
    </citation>
    <scope>NUCLEOTIDE SEQUENCE</scope>
    <source>
        <strain evidence="1">HGM_15179</strain>
        <tissue evidence="1">Muscle</tissue>
    </source>
</reference>
<evidence type="ECO:0000313" key="2">
    <source>
        <dbReference type="Proteomes" id="UP000796761"/>
    </source>
</evidence>
<dbReference type="EMBL" id="SWJQ01000015">
    <property type="protein sequence ID" value="TRZ26264.1"/>
    <property type="molecule type" value="Genomic_DNA"/>
</dbReference>
<evidence type="ECO:0000313" key="1">
    <source>
        <dbReference type="EMBL" id="TRZ26264.1"/>
    </source>
</evidence>
<proteinExistence type="predicted"/>
<comment type="caution">
    <text evidence="1">The sequence shown here is derived from an EMBL/GenBank/DDBJ whole genome shotgun (WGS) entry which is preliminary data.</text>
</comment>